<evidence type="ECO:0000259" key="3">
    <source>
        <dbReference type="PROSITE" id="PS50234"/>
    </source>
</evidence>
<dbReference type="PROSITE" id="PS50234">
    <property type="entry name" value="VWFA"/>
    <property type="match status" value="1"/>
</dbReference>
<dbReference type="Pfam" id="PF00092">
    <property type="entry name" value="VWA"/>
    <property type="match status" value="1"/>
</dbReference>
<evidence type="ECO:0000256" key="2">
    <source>
        <dbReference type="SAM" id="Phobius"/>
    </source>
</evidence>
<dbReference type="Proteomes" id="UP000186218">
    <property type="component" value="Unassembled WGS sequence"/>
</dbReference>
<feature type="transmembrane region" description="Helical" evidence="2">
    <location>
        <begin position="35"/>
        <end position="58"/>
    </location>
</feature>
<feature type="domain" description="VWFA" evidence="3">
    <location>
        <begin position="356"/>
        <end position="556"/>
    </location>
</feature>
<dbReference type="InterPro" id="IPR036465">
    <property type="entry name" value="vWFA_dom_sf"/>
</dbReference>
<proteinExistence type="predicted"/>
<name>A0A1N7DHA8_9NOCA</name>
<sequence>MGRHHAGAETPNTPGNDADDFGFSDRGVKRRASSLWATMTVMLVVVVVAVGLIAWKVFGSDGSDCGSRRPIEVAAEPAMAAALKQVATDASTVGCHDFTVTAAPASVIPGLLSRGDGGPDLWIADTRARAEQSTRQVRIPTDIVNVSVASTPALVAGARVGGLDNWVDVMKTPNLRMGSPLATSTGDAPVIGALAAVQDGRMKQSELTDAMTVLAIQQGNIRTSDDSESARLGVADSTGDPVVTDEQSFLQYQRSHPRTVLKAVVPRQGTVFLEHPLVNVSPAARHRDTATAARELLGRIESGEGQKALREAGFRPSDRSPIDGRGVGAVPQITVRDPSQVDKTLRQWSVLGVPIRTLVTADVSGSMNDTVAGGESRADLLSRAMLQGNSLFPDNTEAGVWFFSTDRGPGGRPWEQKAAIERENATVSGGRKQRDVLNDLARGYPGAIGGGTGLYDTVLAAFTKVQDGYDPNYSNSVIVLTDGRNDDAPNSIGLSTLLSRLAERNDPARPVMIITIGISADADADALRQIADATPGGSSYVARTPEDISSVFVKAIQGRVTAAGR</sequence>
<dbReference type="EMBL" id="FTNT01000002">
    <property type="protein sequence ID" value="SIR75170.1"/>
    <property type="molecule type" value="Genomic_DNA"/>
</dbReference>
<dbReference type="Pfam" id="PF13531">
    <property type="entry name" value="SBP_bac_11"/>
    <property type="match status" value="1"/>
</dbReference>
<dbReference type="AlphaFoldDB" id="A0A1N7DHA8"/>
<keyword evidence="2" id="KW-0472">Membrane</keyword>
<keyword evidence="5" id="KW-1185">Reference proteome</keyword>
<organism evidence="4 5">
    <name type="scientific">Williamsia sterculiae</name>
    <dbReference type="NCBI Taxonomy" id="1344003"/>
    <lineage>
        <taxon>Bacteria</taxon>
        <taxon>Bacillati</taxon>
        <taxon>Actinomycetota</taxon>
        <taxon>Actinomycetes</taxon>
        <taxon>Mycobacteriales</taxon>
        <taxon>Nocardiaceae</taxon>
        <taxon>Williamsia</taxon>
    </lineage>
</organism>
<dbReference type="RefSeq" id="WP_234974211.1">
    <property type="nucleotide sequence ID" value="NZ_FTNT01000002.1"/>
</dbReference>
<evidence type="ECO:0000313" key="5">
    <source>
        <dbReference type="Proteomes" id="UP000186218"/>
    </source>
</evidence>
<reference evidence="4 5" key="1">
    <citation type="submission" date="2017-01" db="EMBL/GenBank/DDBJ databases">
        <authorList>
            <person name="Mah S.A."/>
            <person name="Swanson W.J."/>
            <person name="Moy G.W."/>
            <person name="Vacquier V.D."/>
        </authorList>
    </citation>
    <scope>NUCLEOTIDE SEQUENCE [LARGE SCALE GENOMIC DNA]</scope>
    <source>
        <strain evidence="4 5">CPCC 203464</strain>
    </source>
</reference>
<evidence type="ECO:0000256" key="1">
    <source>
        <dbReference type="SAM" id="MobiDB-lite"/>
    </source>
</evidence>
<dbReference type="SUPFAM" id="SSF53300">
    <property type="entry name" value="vWA-like"/>
    <property type="match status" value="1"/>
</dbReference>
<evidence type="ECO:0000313" key="4">
    <source>
        <dbReference type="EMBL" id="SIR75170.1"/>
    </source>
</evidence>
<protein>
    <submittedName>
        <fullName evidence="4">von Willebrand factor type A domain-containing protein</fullName>
    </submittedName>
</protein>
<dbReference type="InterPro" id="IPR002035">
    <property type="entry name" value="VWF_A"/>
</dbReference>
<feature type="region of interest" description="Disordered" evidence="1">
    <location>
        <begin position="1"/>
        <end position="21"/>
    </location>
</feature>
<keyword evidence="2" id="KW-0812">Transmembrane</keyword>
<keyword evidence="2" id="KW-1133">Transmembrane helix</keyword>
<dbReference type="Gene3D" id="3.40.50.410">
    <property type="entry name" value="von Willebrand factor, type A domain"/>
    <property type="match status" value="1"/>
</dbReference>
<dbReference type="SMART" id="SM00327">
    <property type="entry name" value="VWA"/>
    <property type="match status" value="1"/>
</dbReference>
<dbReference type="STRING" id="1344003.SAMN05445060_0631"/>
<accession>A0A1N7DHA8</accession>
<gene>
    <name evidence="4" type="ORF">SAMN05445060_0631</name>
</gene>